<evidence type="ECO:0000313" key="3">
    <source>
        <dbReference type="Proteomes" id="UP001189429"/>
    </source>
</evidence>
<protein>
    <submittedName>
        <fullName evidence="2">Uncharacterized protein</fullName>
    </submittedName>
</protein>
<comment type="caution">
    <text evidence="2">The sequence shown here is derived from an EMBL/GenBank/DDBJ whole genome shotgun (WGS) entry which is preliminary data.</text>
</comment>
<proteinExistence type="predicted"/>
<accession>A0ABN9U5J7</accession>
<evidence type="ECO:0000256" key="1">
    <source>
        <dbReference type="SAM" id="MobiDB-lite"/>
    </source>
</evidence>
<dbReference type="EMBL" id="CAUYUJ010015463">
    <property type="protein sequence ID" value="CAK0854264.1"/>
    <property type="molecule type" value="Genomic_DNA"/>
</dbReference>
<evidence type="ECO:0000313" key="2">
    <source>
        <dbReference type="EMBL" id="CAK0854264.1"/>
    </source>
</evidence>
<feature type="region of interest" description="Disordered" evidence="1">
    <location>
        <begin position="100"/>
        <end position="126"/>
    </location>
</feature>
<sequence>MVRSSGARAVRAQRAQRIIAEGTGRHRRAPLAQTMWALALLLDGLLARPAAASQAVQPGRPRPAQAPEHAGGRLLRSEAAVGAGADVVVLLQPAQLQQAQRGPAARSSPSVLAPAQPAPTPAGAIAGSQTMSSPLAVFYHVFQKDDSEGANLTGSIVKEHMDVVKASAAFRAGLTLNYVFIGPIGSKVPELINCPTCHQLEHKQAGDEVVTLQYLFDHCKHNPSDRVLYMHSKGSFHKKPENDDFRRFLTKGAWSDACQNMPQECNACGSRFSPLPHQHFPGNMWVARCEYVSRLVEPSKMATAMQKVTMLSGGVGESGVPTSGQPLELDWDGQMSAWLGLGRFAMEHWLPSHPSHAPCDVYGGTDYIWAYDGIPTTWTPKLYKLPRPDLPLSHYCKHNGGPDQNLTKVKAWRLFEWQTLYPGAPRRSGPLWRYYEASAGGLCSAQPDQPSWH</sequence>
<gene>
    <name evidence="2" type="ORF">PCOR1329_LOCUS45430</name>
</gene>
<reference evidence="2" key="1">
    <citation type="submission" date="2023-10" db="EMBL/GenBank/DDBJ databases">
        <authorList>
            <person name="Chen Y."/>
            <person name="Shah S."/>
            <person name="Dougan E. K."/>
            <person name="Thang M."/>
            <person name="Chan C."/>
        </authorList>
    </citation>
    <scope>NUCLEOTIDE SEQUENCE [LARGE SCALE GENOMIC DNA]</scope>
</reference>
<dbReference type="Proteomes" id="UP001189429">
    <property type="component" value="Unassembled WGS sequence"/>
</dbReference>
<name>A0ABN9U5J7_9DINO</name>
<keyword evidence="3" id="KW-1185">Reference proteome</keyword>
<organism evidence="2 3">
    <name type="scientific">Prorocentrum cordatum</name>
    <dbReference type="NCBI Taxonomy" id="2364126"/>
    <lineage>
        <taxon>Eukaryota</taxon>
        <taxon>Sar</taxon>
        <taxon>Alveolata</taxon>
        <taxon>Dinophyceae</taxon>
        <taxon>Prorocentrales</taxon>
        <taxon>Prorocentraceae</taxon>
        <taxon>Prorocentrum</taxon>
    </lineage>
</organism>